<keyword evidence="11" id="KW-1185">Reference proteome</keyword>
<evidence type="ECO:0000313" key="10">
    <source>
        <dbReference type="EMBL" id="MVB12189.1"/>
    </source>
</evidence>
<dbReference type="Pfam" id="PF00528">
    <property type="entry name" value="BPD_transp_1"/>
    <property type="match status" value="1"/>
</dbReference>
<dbReference type="GO" id="GO:0005886">
    <property type="term" value="C:plasma membrane"/>
    <property type="evidence" value="ECO:0007669"/>
    <property type="project" value="UniProtKB-SubCell"/>
</dbReference>
<dbReference type="OrthoDB" id="9769919at2"/>
<evidence type="ECO:0000259" key="9">
    <source>
        <dbReference type="PROSITE" id="PS50928"/>
    </source>
</evidence>
<dbReference type="SUPFAM" id="SSF161098">
    <property type="entry name" value="MetI-like"/>
    <property type="match status" value="1"/>
</dbReference>
<dbReference type="RefSeq" id="WP_156991041.1">
    <property type="nucleotide sequence ID" value="NZ_VWXL01000084.1"/>
</dbReference>
<feature type="transmembrane region" description="Helical" evidence="7">
    <location>
        <begin position="234"/>
        <end position="256"/>
    </location>
</feature>
<keyword evidence="5 7" id="KW-1133">Transmembrane helix</keyword>
<keyword evidence="2 7" id="KW-0813">Transport</keyword>
<dbReference type="Gene3D" id="1.10.3720.10">
    <property type="entry name" value="MetI-like"/>
    <property type="match status" value="1"/>
</dbReference>
<feature type="domain" description="ABC transmembrane type-1" evidence="9">
    <location>
        <begin position="94"/>
        <end position="303"/>
    </location>
</feature>
<comment type="subcellular location">
    <subcellularLocation>
        <location evidence="1 7">Cell membrane</location>
        <topology evidence="1 7">Multi-pass membrane protein</topology>
    </subcellularLocation>
</comment>
<dbReference type="Proteomes" id="UP000469440">
    <property type="component" value="Unassembled WGS sequence"/>
</dbReference>
<proteinExistence type="inferred from homology"/>
<feature type="transmembrane region" description="Helical" evidence="7">
    <location>
        <begin position="176"/>
        <end position="194"/>
    </location>
</feature>
<evidence type="ECO:0000256" key="7">
    <source>
        <dbReference type="RuleBase" id="RU363032"/>
    </source>
</evidence>
<dbReference type="CDD" id="cd06261">
    <property type="entry name" value="TM_PBP2"/>
    <property type="match status" value="1"/>
</dbReference>
<evidence type="ECO:0000256" key="6">
    <source>
        <dbReference type="ARBA" id="ARBA00023136"/>
    </source>
</evidence>
<feature type="chain" id="PRO_5027074104" evidence="8">
    <location>
        <begin position="25"/>
        <end position="314"/>
    </location>
</feature>
<organism evidence="10 11">
    <name type="scientific">Caproicibacter fermentans</name>
    <dbReference type="NCBI Taxonomy" id="2576756"/>
    <lineage>
        <taxon>Bacteria</taxon>
        <taxon>Bacillati</taxon>
        <taxon>Bacillota</taxon>
        <taxon>Clostridia</taxon>
        <taxon>Eubacteriales</taxon>
        <taxon>Acutalibacteraceae</taxon>
        <taxon>Caproicibacter</taxon>
    </lineage>
</organism>
<feature type="transmembrane region" description="Helical" evidence="7">
    <location>
        <begin position="139"/>
        <end position="161"/>
    </location>
</feature>
<name>A0A6N8I2K3_9FIRM</name>
<dbReference type="EMBL" id="VWXL01000084">
    <property type="protein sequence ID" value="MVB12189.1"/>
    <property type="molecule type" value="Genomic_DNA"/>
</dbReference>
<evidence type="ECO:0000313" key="11">
    <source>
        <dbReference type="Proteomes" id="UP000469440"/>
    </source>
</evidence>
<dbReference type="PROSITE" id="PS50928">
    <property type="entry name" value="ABC_TM1"/>
    <property type="match status" value="1"/>
</dbReference>
<evidence type="ECO:0000256" key="8">
    <source>
        <dbReference type="SAM" id="SignalP"/>
    </source>
</evidence>
<comment type="caution">
    <text evidence="10">The sequence shown here is derived from an EMBL/GenBank/DDBJ whole genome shotgun (WGS) entry which is preliminary data.</text>
</comment>
<protein>
    <submittedName>
        <fullName evidence="10">Nickel transport system permease protein NikB</fullName>
    </submittedName>
</protein>
<dbReference type="InterPro" id="IPR035906">
    <property type="entry name" value="MetI-like_sf"/>
</dbReference>
<keyword evidence="3" id="KW-1003">Cell membrane</keyword>
<feature type="transmembrane region" description="Helical" evidence="7">
    <location>
        <begin position="96"/>
        <end position="118"/>
    </location>
</feature>
<dbReference type="PANTHER" id="PTHR43163">
    <property type="entry name" value="DIPEPTIDE TRANSPORT SYSTEM PERMEASE PROTEIN DPPB-RELATED"/>
    <property type="match status" value="1"/>
</dbReference>
<keyword evidence="8" id="KW-0732">Signal</keyword>
<dbReference type="PANTHER" id="PTHR43163:SF6">
    <property type="entry name" value="DIPEPTIDE TRANSPORT SYSTEM PERMEASE PROTEIN DPPB-RELATED"/>
    <property type="match status" value="1"/>
</dbReference>
<evidence type="ECO:0000256" key="3">
    <source>
        <dbReference type="ARBA" id="ARBA00022475"/>
    </source>
</evidence>
<keyword evidence="4 7" id="KW-0812">Transmembrane</keyword>
<evidence type="ECO:0000256" key="5">
    <source>
        <dbReference type="ARBA" id="ARBA00022989"/>
    </source>
</evidence>
<dbReference type="InterPro" id="IPR000515">
    <property type="entry name" value="MetI-like"/>
</dbReference>
<evidence type="ECO:0000256" key="4">
    <source>
        <dbReference type="ARBA" id="ARBA00022692"/>
    </source>
</evidence>
<gene>
    <name evidence="10" type="primary">nikB</name>
    <name evidence="10" type="ORF">CAFE_29210</name>
</gene>
<keyword evidence="6 7" id="KW-0472">Membrane</keyword>
<feature type="transmembrane region" description="Helical" evidence="7">
    <location>
        <begin position="284"/>
        <end position="303"/>
    </location>
</feature>
<reference evidence="10 11" key="1">
    <citation type="submission" date="2019-09" db="EMBL/GenBank/DDBJ databases">
        <title>Genome sequence of Clostridium sp. EA1.</title>
        <authorList>
            <person name="Poehlein A."/>
            <person name="Bengelsdorf F.R."/>
            <person name="Daniel R."/>
        </authorList>
    </citation>
    <scope>NUCLEOTIDE SEQUENCE [LARGE SCALE GENOMIC DNA]</scope>
    <source>
        <strain evidence="10 11">EA1</strain>
    </source>
</reference>
<evidence type="ECO:0000256" key="2">
    <source>
        <dbReference type="ARBA" id="ARBA00022448"/>
    </source>
</evidence>
<dbReference type="GO" id="GO:0071916">
    <property type="term" value="F:dipeptide transmembrane transporter activity"/>
    <property type="evidence" value="ECO:0007669"/>
    <property type="project" value="TreeGrafter"/>
</dbReference>
<accession>A0A6N8I2K3</accession>
<feature type="signal peptide" evidence="8">
    <location>
        <begin position="1"/>
        <end position="24"/>
    </location>
</feature>
<evidence type="ECO:0000256" key="1">
    <source>
        <dbReference type="ARBA" id="ARBA00004651"/>
    </source>
</evidence>
<dbReference type="InterPro" id="IPR045621">
    <property type="entry name" value="BPD_transp_1_N"/>
</dbReference>
<dbReference type="Pfam" id="PF19300">
    <property type="entry name" value="BPD_transp_1_N"/>
    <property type="match status" value="1"/>
</dbReference>
<dbReference type="AlphaFoldDB" id="A0A6N8I2K3"/>
<comment type="similarity">
    <text evidence="7">Belongs to the binding-protein-dependent transport system permease family.</text>
</comment>
<sequence>MKFYLKKLLSLLLTLLLVSVMAFAAFNLIPGDPAQLILGTQATPEALAELHQKLGLDKSMPERYAGWLLGLLHGNMGTSLQYSRPVSELIGSRLPVTAALALMALLLIFTVSVPVGVFSAQKRGSPVGRLLDSVTMLNISMPGFFLGILFIWIFGLVLHFFSPGGYVGWRESPAGFLRYMIFPALAVALPNIAVASKFLRSALVEESGADYVRTAVSKGLSKHIVLYRHMLKNALIPFLTLSGMMVAEIFSGSILIEQVFGIPGVGRLLISSILSRDFPLLESLVVYLAFLVVLANFAADLLLQAADPRIRVKP</sequence>